<dbReference type="InterPro" id="IPR036188">
    <property type="entry name" value="FAD/NAD-bd_sf"/>
</dbReference>
<reference evidence="7" key="1">
    <citation type="submission" date="2020-10" db="EMBL/GenBank/DDBJ databases">
        <authorList>
            <person name="Gilroy R."/>
        </authorList>
    </citation>
    <scope>NUCLEOTIDE SEQUENCE</scope>
    <source>
        <strain evidence="7">10532</strain>
    </source>
</reference>
<dbReference type="AlphaFoldDB" id="A0A9D9N2D6"/>
<dbReference type="PANTHER" id="PTHR11632">
    <property type="entry name" value="SUCCINATE DEHYDROGENASE 2 FLAVOPROTEIN SUBUNIT"/>
    <property type="match status" value="1"/>
</dbReference>
<name>A0A9D9N2D6_9SPIR</name>
<dbReference type="Proteomes" id="UP000823638">
    <property type="component" value="Unassembled WGS sequence"/>
</dbReference>
<evidence type="ECO:0000256" key="5">
    <source>
        <dbReference type="SAM" id="MobiDB-lite"/>
    </source>
</evidence>
<keyword evidence="3" id="KW-0560">Oxidoreductase</keyword>
<evidence type="ECO:0000259" key="6">
    <source>
        <dbReference type="Pfam" id="PF00890"/>
    </source>
</evidence>
<feature type="active site" description="Proton acceptor" evidence="4">
    <location>
        <position position="368"/>
    </location>
</feature>
<evidence type="ECO:0000256" key="1">
    <source>
        <dbReference type="ARBA" id="ARBA00001974"/>
    </source>
</evidence>
<dbReference type="SUPFAM" id="SSF51905">
    <property type="entry name" value="FAD/NAD(P)-binding domain"/>
    <property type="match status" value="1"/>
</dbReference>
<comment type="caution">
    <text evidence="7">The sequence shown here is derived from an EMBL/GenBank/DDBJ whole genome shotgun (WGS) entry which is preliminary data.</text>
</comment>
<sequence length="537" mass="58016">MYTPEMLESMKKVEANRKSNAELEPRRMTAEEKDQLLATYHPDYKKSEFTQLKMGPNKGGDVPLELAALLQGKSRINPSEINLDRIDYDTDVLVIGGGGAGSSAAIEAHKAGAKVMIVTKLRIGDANTMMAEGGIQAADKPNDSPAQHYLDAFGGGHFAAKPELLKKLVCEAPEAIQWLNDLGVEFDKAPDGTMITTHGGGTSRKRMHAAKDYSGAEIMRTLRDEVFNREIPVVDFTAAIELILDDKGCACGAVLLNMETNEIRIAKAKTVIIATGGAGRLHYQGFPTSNHYGATADGLVLAYRAGAKLLYQDTLQYHPTGAAFPEQIFGALVTEKVRSLGAKLINKNGEAFMHPLETRDVSAASIIRECSDRGNGIKTGSGLGVWLDTPMIEVKNGEGTIEKRIPAMLRMFGKYGIDIRKQPILVYPTLHYQNGGIDINEDCMSGVKNLFVAGEAVGGIHGRNRLMGNSLLDIIVFGRDAGKSAAATAAGVTVGKMSLDHVKRFEDERKACGITDDTLSPKLLPSYTHGNPRFEAK</sequence>
<dbReference type="GO" id="GO:0016491">
    <property type="term" value="F:oxidoreductase activity"/>
    <property type="evidence" value="ECO:0007669"/>
    <property type="project" value="UniProtKB-KW"/>
</dbReference>
<dbReference type="EMBL" id="JADIMM010000071">
    <property type="protein sequence ID" value="MBO8457638.1"/>
    <property type="molecule type" value="Genomic_DNA"/>
</dbReference>
<feature type="compositionally biased region" description="Basic and acidic residues" evidence="5">
    <location>
        <begin position="8"/>
        <end position="31"/>
    </location>
</feature>
<dbReference type="InterPro" id="IPR027477">
    <property type="entry name" value="Succ_DH/fumarate_Rdtase_cat_sf"/>
</dbReference>
<dbReference type="InterPro" id="IPR003953">
    <property type="entry name" value="FAD-dep_OxRdtase_2_FAD-bd"/>
</dbReference>
<keyword evidence="2" id="KW-0285">Flavoprotein</keyword>
<proteinExistence type="predicted"/>
<dbReference type="Gene3D" id="3.90.700.10">
    <property type="entry name" value="Succinate dehydrogenase/fumarate reductase flavoprotein, catalytic domain"/>
    <property type="match status" value="1"/>
</dbReference>
<protein>
    <submittedName>
        <fullName evidence="7">FAD-dependent oxidoreductase</fullName>
    </submittedName>
</protein>
<dbReference type="InterPro" id="IPR030664">
    <property type="entry name" value="SdhA/FrdA/AprA"/>
</dbReference>
<accession>A0A9D9N2D6</accession>
<gene>
    <name evidence="7" type="ORF">IAA81_05355</name>
</gene>
<dbReference type="Gene3D" id="3.50.50.60">
    <property type="entry name" value="FAD/NAD(P)-binding domain"/>
    <property type="match status" value="1"/>
</dbReference>
<organism evidence="7 8">
    <name type="scientific">Candidatus Gallitreponema excrementavium</name>
    <dbReference type="NCBI Taxonomy" id="2840840"/>
    <lineage>
        <taxon>Bacteria</taxon>
        <taxon>Pseudomonadati</taxon>
        <taxon>Spirochaetota</taxon>
        <taxon>Spirochaetia</taxon>
        <taxon>Spirochaetales</taxon>
        <taxon>Candidatus Gallitreponema</taxon>
    </lineage>
</organism>
<dbReference type="Pfam" id="PF00890">
    <property type="entry name" value="FAD_binding_2"/>
    <property type="match status" value="1"/>
</dbReference>
<evidence type="ECO:0000313" key="7">
    <source>
        <dbReference type="EMBL" id="MBO8457638.1"/>
    </source>
</evidence>
<feature type="domain" description="FAD-dependent oxidoreductase 2 FAD-binding" evidence="6">
    <location>
        <begin position="91"/>
        <end position="471"/>
    </location>
</feature>
<evidence type="ECO:0000256" key="3">
    <source>
        <dbReference type="ARBA" id="ARBA00023002"/>
    </source>
</evidence>
<evidence type="ECO:0000313" key="8">
    <source>
        <dbReference type="Proteomes" id="UP000823638"/>
    </source>
</evidence>
<feature type="region of interest" description="Disordered" evidence="5">
    <location>
        <begin position="1"/>
        <end position="31"/>
    </location>
</feature>
<evidence type="ECO:0000256" key="2">
    <source>
        <dbReference type="ARBA" id="ARBA00022630"/>
    </source>
</evidence>
<dbReference type="SUPFAM" id="SSF56425">
    <property type="entry name" value="Succinate dehydrogenase/fumarate reductase flavoprotein, catalytic domain"/>
    <property type="match status" value="1"/>
</dbReference>
<reference evidence="7" key="2">
    <citation type="journal article" date="2021" name="PeerJ">
        <title>Extensive microbial diversity within the chicken gut microbiome revealed by metagenomics and culture.</title>
        <authorList>
            <person name="Gilroy R."/>
            <person name="Ravi A."/>
            <person name="Getino M."/>
            <person name="Pursley I."/>
            <person name="Horton D.L."/>
            <person name="Alikhan N.F."/>
            <person name="Baker D."/>
            <person name="Gharbi K."/>
            <person name="Hall N."/>
            <person name="Watson M."/>
            <person name="Adriaenssens E.M."/>
            <person name="Foster-Nyarko E."/>
            <person name="Jarju S."/>
            <person name="Secka A."/>
            <person name="Antonio M."/>
            <person name="Oren A."/>
            <person name="Chaudhuri R.R."/>
            <person name="La Ragione R."/>
            <person name="Hildebrand F."/>
            <person name="Pallen M.J."/>
        </authorList>
    </citation>
    <scope>NUCLEOTIDE SEQUENCE</scope>
    <source>
        <strain evidence="7">10532</strain>
    </source>
</reference>
<dbReference type="PANTHER" id="PTHR11632:SF51">
    <property type="entry name" value="SUCCINATE DEHYDROGENASE [UBIQUINONE] FLAVOPROTEIN SUBUNIT, MITOCHONDRIAL"/>
    <property type="match status" value="1"/>
</dbReference>
<comment type="cofactor">
    <cofactor evidence="1">
        <name>FAD</name>
        <dbReference type="ChEBI" id="CHEBI:57692"/>
    </cofactor>
</comment>
<evidence type="ECO:0000256" key="4">
    <source>
        <dbReference type="PIRSR" id="PIRSR630664-50"/>
    </source>
</evidence>
<dbReference type="PRINTS" id="PR00368">
    <property type="entry name" value="FADPNR"/>
</dbReference>